<dbReference type="SUPFAM" id="SSF51261">
    <property type="entry name" value="Duplicated hybrid motif"/>
    <property type="match status" value="1"/>
</dbReference>
<proteinExistence type="predicted"/>
<evidence type="ECO:0000313" key="4">
    <source>
        <dbReference type="Proteomes" id="UP000095658"/>
    </source>
</evidence>
<dbReference type="Gene3D" id="2.70.70.10">
    <property type="entry name" value="Glucose Permease (Domain IIA)"/>
    <property type="match status" value="1"/>
</dbReference>
<sequence length="218" mass="23954">MKEGGKKTLPPKLKDFFMKRRALPAIYLACAILLISSLMFYEVMKPDEKEDATVFNETAESVNGSGEPEKMMMPAVKEAVAKTAFYDEKAELGDQEDALVVFNDTYYESTGVDYVLENGKTFAVSAPLSGTVTDVREDAFLGNYIEIDHGNGAISTFQSITDIQVKKNDTVSQGQKIGKAGRSILNESAGIHVHYEMTKDGELLNPSALYGKAVSEWK</sequence>
<dbReference type="Proteomes" id="UP000095658">
    <property type="component" value="Unassembled WGS sequence"/>
</dbReference>
<gene>
    <name evidence="3" type="ORF">BA724_06485</name>
</gene>
<name>A0A1E7DQF1_9BACI</name>
<dbReference type="RefSeq" id="WP_069938530.1">
    <property type="nucleotide sequence ID" value="NZ_MAMP01000021.1"/>
</dbReference>
<evidence type="ECO:0000256" key="1">
    <source>
        <dbReference type="SAM" id="Phobius"/>
    </source>
</evidence>
<dbReference type="PANTHER" id="PTHR21666">
    <property type="entry name" value="PEPTIDASE-RELATED"/>
    <property type="match status" value="1"/>
</dbReference>
<dbReference type="InterPro" id="IPR050570">
    <property type="entry name" value="Cell_wall_metabolism_enzyme"/>
</dbReference>
<dbReference type="PANTHER" id="PTHR21666:SF291">
    <property type="entry name" value="STAGE II SPORULATION PROTEIN Q"/>
    <property type="match status" value="1"/>
</dbReference>
<dbReference type="EMBL" id="MAMP01000021">
    <property type="protein sequence ID" value="OES44908.1"/>
    <property type="molecule type" value="Genomic_DNA"/>
</dbReference>
<comment type="caution">
    <text evidence="3">The sequence shown here is derived from an EMBL/GenBank/DDBJ whole genome shotgun (WGS) entry which is preliminary data.</text>
</comment>
<accession>A0A1E7DQF1</accession>
<dbReference type="InterPro" id="IPR016047">
    <property type="entry name" value="M23ase_b-sheet_dom"/>
</dbReference>
<dbReference type="Pfam" id="PF01551">
    <property type="entry name" value="Peptidase_M23"/>
    <property type="match status" value="1"/>
</dbReference>
<dbReference type="GO" id="GO:0004222">
    <property type="term" value="F:metalloendopeptidase activity"/>
    <property type="evidence" value="ECO:0007669"/>
    <property type="project" value="TreeGrafter"/>
</dbReference>
<keyword evidence="1" id="KW-0472">Membrane</keyword>
<evidence type="ECO:0000259" key="2">
    <source>
        <dbReference type="Pfam" id="PF01551"/>
    </source>
</evidence>
<keyword evidence="1" id="KW-1133">Transmembrane helix</keyword>
<feature type="transmembrane region" description="Helical" evidence="1">
    <location>
        <begin position="21"/>
        <end position="41"/>
    </location>
</feature>
<dbReference type="CDD" id="cd12797">
    <property type="entry name" value="M23_peptidase"/>
    <property type="match status" value="1"/>
</dbReference>
<reference evidence="3 4" key="1">
    <citation type="submission" date="2016-06" db="EMBL/GenBank/DDBJ databases">
        <title>Domibacillus iocasae genome sequencing.</title>
        <authorList>
            <person name="Verma A."/>
            <person name="Pal Y."/>
            <person name="Ojha A.K."/>
            <person name="Krishnamurthi S."/>
        </authorList>
    </citation>
    <scope>NUCLEOTIDE SEQUENCE [LARGE SCALE GENOMIC DNA]</scope>
    <source>
        <strain evidence="3 4">DSM 29979</strain>
    </source>
</reference>
<dbReference type="AlphaFoldDB" id="A0A1E7DQF1"/>
<feature type="domain" description="M23ase beta-sheet core" evidence="2">
    <location>
        <begin position="109"/>
        <end position="206"/>
    </location>
</feature>
<keyword evidence="1" id="KW-0812">Transmembrane</keyword>
<keyword evidence="4" id="KW-1185">Reference proteome</keyword>
<dbReference type="STRING" id="1714016.BA724_06485"/>
<organism evidence="3 4">
    <name type="scientific">Domibacillus iocasae</name>
    <dbReference type="NCBI Taxonomy" id="1714016"/>
    <lineage>
        <taxon>Bacteria</taxon>
        <taxon>Bacillati</taxon>
        <taxon>Bacillota</taxon>
        <taxon>Bacilli</taxon>
        <taxon>Bacillales</taxon>
        <taxon>Bacillaceae</taxon>
        <taxon>Domibacillus</taxon>
    </lineage>
</organism>
<protein>
    <recommendedName>
        <fullName evidence="2">M23ase beta-sheet core domain-containing protein</fullName>
    </recommendedName>
</protein>
<evidence type="ECO:0000313" key="3">
    <source>
        <dbReference type="EMBL" id="OES44908.1"/>
    </source>
</evidence>
<dbReference type="InterPro" id="IPR011055">
    <property type="entry name" value="Dup_hybrid_motif"/>
</dbReference>